<dbReference type="RefSeq" id="WP_284937376.1">
    <property type="nucleotide sequence ID" value="NZ_JANURM010000004.1"/>
</dbReference>
<reference evidence="2" key="1">
    <citation type="submission" date="2022-08" db="EMBL/GenBank/DDBJ databases">
        <authorList>
            <person name="Wang H."/>
        </authorList>
    </citation>
    <scope>NUCLEOTIDE SEQUENCE</scope>
    <source>
        <strain evidence="2">PS10</strain>
    </source>
</reference>
<evidence type="ECO:0000313" key="3">
    <source>
        <dbReference type="Proteomes" id="UP001173801"/>
    </source>
</evidence>
<reference evidence="2" key="2">
    <citation type="journal article" date="2023" name="Microorganisms">
        <title>Isolation and Genomic Characteristics of Cat-Borne Campylobacter felis sp. nov. and Sheep-Borne Campylobacter ovis sp. nov.</title>
        <authorList>
            <person name="Wang H."/>
            <person name="Li Y."/>
            <person name="Gu Y."/>
            <person name="Zhou G."/>
            <person name="Chen X."/>
            <person name="Zhang X."/>
            <person name="Shao Z."/>
            <person name="Zhang J."/>
            <person name="Zhang M."/>
        </authorList>
    </citation>
    <scope>NUCLEOTIDE SEQUENCE</scope>
    <source>
        <strain evidence="2">PS10</strain>
    </source>
</reference>
<evidence type="ECO:0000313" key="2">
    <source>
        <dbReference type="EMBL" id="MDL0088715.1"/>
    </source>
</evidence>
<dbReference type="Gene3D" id="1.25.40.10">
    <property type="entry name" value="Tetratricopeptide repeat domain"/>
    <property type="match status" value="1"/>
</dbReference>
<feature type="domain" description="Surface lipoprotein assembly modifier C-terminal" evidence="1">
    <location>
        <begin position="137"/>
        <end position="409"/>
    </location>
</feature>
<dbReference type="Pfam" id="PF13432">
    <property type="entry name" value="TPR_16"/>
    <property type="match status" value="1"/>
</dbReference>
<keyword evidence="3" id="KW-1185">Reference proteome</keyword>
<evidence type="ECO:0000259" key="1">
    <source>
        <dbReference type="Pfam" id="PF04575"/>
    </source>
</evidence>
<dbReference type="InterPro" id="IPR007655">
    <property type="entry name" value="Slam_C"/>
</dbReference>
<accession>A0ABT7HPW6</accession>
<dbReference type="EMBL" id="JANURM010000004">
    <property type="protein sequence ID" value="MDL0088715.1"/>
    <property type="molecule type" value="Genomic_DNA"/>
</dbReference>
<dbReference type="Proteomes" id="UP001173801">
    <property type="component" value="Unassembled WGS sequence"/>
</dbReference>
<sequence>MKKLIFICLVAQILTANEPQELEFSNEYEKLNEQLKNSPLNDADTFKYARSADKLGKYKEALNAYAFLLKKEPNNDRLKLEIAQILEKIGNTSEAATLYSEVLKNPNLPNEVRININLKLSALSRQKSPHSLGGLLGLGYGFDSNANNAATADYIYFGISKHKNERKSDHLNEAFSALNHSYKFSDTLTLDNQIVGFTQNYRKLKENDVGLLLFGSGLTNYGDKYKFYGGVEANRIWLDDSGYLNTYSLLFKLDYKINEKIISKSKLRVSKKSFISSDDKYKDALNYALETALGYDSDTFGVTTLGLFFSRENKLKGKAHPNVDYGSLGVKLQNLYQITPKTTLITSAEYHNERYKAENFLYDTKRKNDKTAYEAGLMHNLGKNFALGLNFRYTDVKSNQSLYEYKKYTFKTNLYYSF</sequence>
<gene>
    <name evidence="2" type="ORF">NYG85_04915</name>
</gene>
<dbReference type="SUPFAM" id="SSF56935">
    <property type="entry name" value="Porins"/>
    <property type="match status" value="1"/>
</dbReference>
<protein>
    <submittedName>
        <fullName evidence="2">Surface lipoprotein assembly modifier</fullName>
    </submittedName>
</protein>
<comment type="caution">
    <text evidence="2">The sequence shown here is derived from an EMBL/GenBank/DDBJ whole genome shotgun (WGS) entry which is preliminary data.</text>
</comment>
<keyword evidence="2" id="KW-0449">Lipoprotein</keyword>
<dbReference type="Pfam" id="PF04575">
    <property type="entry name" value="SlipAM"/>
    <property type="match status" value="1"/>
</dbReference>
<organism evidence="2 3">
    <name type="scientific">Campylobacter gastrosuis</name>
    <dbReference type="NCBI Taxonomy" id="2974576"/>
    <lineage>
        <taxon>Bacteria</taxon>
        <taxon>Pseudomonadati</taxon>
        <taxon>Campylobacterota</taxon>
        <taxon>Epsilonproteobacteria</taxon>
        <taxon>Campylobacterales</taxon>
        <taxon>Campylobacteraceae</taxon>
        <taxon>Campylobacter</taxon>
    </lineage>
</organism>
<name>A0ABT7HPW6_9BACT</name>
<proteinExistence type="predicted"/>
<dbReference type="InterPro" id="IPR011990">
    <property type="entry name" value="TPR-like_helical_dom_sf"/>
</dbReference>
<dbReference type="SUPFAM" id="SSF48452">
    <property type="entry name" value="TPR-like"/>
    <property type="match status" value="1"/>
</dbReference>